<feature type="region of interest" description="Disordered" evidence="4">
    <location>
        <begin position="824"/>
        <end position="1015"/>
    </location>
</feature>
<dbReference type="Gene3D" id="2.130.10.10">
    <property type="entry name" value="YVTN repeat-like/Quinoprotein amine dehydrogenase"/>
    <property type="match status" value="2"/>
</dbReference>
<dbReference type="GO" id="GO:0005634">
    <property type="term" value="C:nucleus"/>
    <property type="evidence" value="ECO:0007669"/>
    <property type="project" value="TreeGrafter"/>
</dbReference>
<dbReference type="EMBL" id="JAIWYP010000011">
    <property type="protein sequence ID" value="KAH3738331.1"/>
    <property type="molecule type" value="Genomic_DNA"/>
</dbReference>
<feature type="region of interest" description="Disordered" evidence="4">
    <location>
        <begin position="658"/>
        <end position="685"/>
    </location>
</feature>
<dbReference type="PROSITE" id="PS00678">
    <property type="entry name" value="WD_REPEATS_1"/>
    <property type="match status" value="1"/>
</dbReference>
<keyword evidence="8" id="KW-1185">Reference proteome</keyword>
<feature type="compositionally biased region" description="Basic and acidic residues" evidence="4">
    <location>
        <begin position="961"/>
        <end position="988"/>
    </location>
</feature>
<dbReference type="InterPro" id="IPR015943">
    <property type="entry name" value="WD40/YVTN_repeat-like_dom_sf"/>
</dbReference>
<evidence type="ECO:0000256" key="1">
    <source>
        <dbReference type="ARBA" id="ARBA00022574"/>
    </source>
</evidence>
<dbReference type="PROSITE" id="PS50082">
    <property type="entry name" value="WD_REPEATS_2"/>
    <property type="match status" value="6"/>
</dbReference>
<evidence type="ECO:0000259" key="5">
    <source>
        <dbReference type="Pfam" id="PF25313"/>
    </source>
</evidence>
<evidence type="ECO:0000256" key="3">
    <source>
        <dbReference type="PROSITE-ProRule" id="PRU00221"/>
    </source>
</evidence>
<dbReference type="InterPro" id="IPR057451">
    <property type="entry name" value="BRWD/PHIP_AD"/>
</dbReference>
<dbReference type="PROSITE" id="PS50294">
    <property type="entry name" value="WD_REPEATS_REGION"/>
    <property type="match status" value="4"/>
</dbReference>
<dbReference type="InterPro" id="IPR036322">
    <property type="entry name" value="WD40_repeat_dom_sf"/>
</dbReference>
<dbReference type="SMART" id="SM00320">
    <property type="entry name" value="WD40"/>
    <property type="match status" value="8"/>
</dbReference>
<keyword evidence="2" id="KW-0677">Repeat</keyword>
<comment type="caution">
    <text evidence="7">The sequence shown here is derived from an EMBL/GenBank/DDBJ whole genome shotgun (WGS) entry which is preliminary data.</text>
</comment>
<organism evidence="7 8">
    <name type="scientific">Dreissena polymorpha</name>
    <name type="common">Zebra mussel</name>
    <name type="synonym">Mytilus polymorpha</name>
    <dbReference type="NCBI Taxonomy" id="45954"/>
    <lineage>
        <taxon>Eukaryota</taxon>
        <taxon>Metazoa</taxon>
        <taxon>Spiralia</taxon>
        <taxon>Lophotrochozoa</taxon>
        <taxon>Mollusca</taxon>
        <taxon>Bivalvia</taxon>
        <taxon>Autobranchia</taxon>
        <taxon>Heteroconchia</taxon>
        <taxon>Euheterodonta</taxon>
        <taxon>Imparidentia</taxon>
        <taxon>Neoheterodontei</taxon>
        <taxon>Myida</taxon>
        <taxon>Dreissenoidea</taxon>
        <taxon>Dreissenidae</taxon>
        <taxon>Dreissena</taxon>
    </lineage>
</organism>
<feature type="domain" description="BRWD/PHIP N-terminal" evidence="6">
    <location>
        <begin position="8"/>
        <end position="90"/>
    </location>
</feature>
<feature type="repeat" description="WD" evidence="3">
    <location>
        <begin position="444"/>
        <end position="478"/>
    </location>
</feature>
<sequence length="1215" mass="138153">MSGCIVAKKNTSPIEWELYFLIERFLSSGPCKSAGNVLRRELIERGLLPKRIDWNGGEHERSYESLLEINRHIGGDHLLRICQRLGPLLDEKIKPHILGIGSLLGAGTQSLLRTEQDITQTEWPPSTHVTLQHGRPKYPPHNMVVPNWLYVQRGMEMSGQSQYQHVVPTCMYACMRRLSRKLGHLSAVYCVLFDRTGEFLFTGADDSLVKVWWVTDSRLKATLRGHGAEITDMAINFENTLLASGSCDRTIRVWCLKSKAPAAILQGHTGMITSVQFSPMVHGTRRYLASTGGDACVCFWEWNTEDNSFNVRPVKYVEKSRAGAQVLCSSFSPGGMFFAAGSTDNVIRMYHFHAGYPEKIGELEKHTDRVDSICYANNDARFLSGSKDGTARIWKFERNEWRNIVLDMNVKLPKKPSEEDDEKKRKARTRNHDNGTAMLQKLRVTMVGWNSDDNLVITAVNDHLIKIWCSYTGQLIHELRGHDDEVFVLEACDSDPRILLSAGHDGNIIIWDIIKGIQVKQFFNQIEGQGHGAVFDCKLSKDGCSFIATDSHGHLMVYGHSGSEKYSKIPHDVFFHTDYRPLMRDSNHYVLDEQTQQAPHLMPPPFLVDLDGNPYPPALQRLVPGREACKEEQLIPEFHVNEEGEQEVAGDRVIEQPVEDPPAAAPNAIVNVPEPDPVSGEIQPGIRPSIDEMIEQLQREQDQRLASQGQAPIGSPPHPGPLPQLGSPRPRPGPSRSISVAGPSTGGSHMVGMRRVGETEGVRQSLGNILQVSTSKDLAAIRRRIVVRDLDREVLRKSENIRIALAEQEIRNYNMERRKKNLVLKHESSEESEDFGIQTRKKKKTTKHSYTTRANADEDAATNRLTQRALYDTEDEEIEEGALSDKWEEDMLDDPDDSSDYSDWCMDTGPNLQPPKRRSTRMRKRKRFTSSEPDTDEEEDESEDTIISETQTTSQEGSQVSRREGSLSRGREESQPRGKAVKKTEAPRRAVGKKKRGPKRKQTAQEAAMLPGKTPEQIQELVTRFRPSDWLTDVIPRKQPYFPQMGDEVIYFRQGHELYVKAVERRKIYPIDVNKGQAWHKSPSLREQELARIVGIRYEVLKCGVRLCCLKLNFIDPVTLKNTGGSFNIKYHDMTDVVDFLVLKQNYDTAMDRKWAAGCRFRSIIDDSWWMGIIEEQIPFQEEYPDSLFQCFKVRWDSTDKEFLSPWDLEPVDER</sequence>
<evidence type="ECO:0000313" key="7">
    <source>
        <dbReference type="EMBL" id="KAH3738331.1"/>
    </source>
</evidence>
<dbReference type="PRINTS" id="PR00320">
    <property type="entry name" value="GPROTEINBRPT"/>
</dbReference>
<evidence type="ECO:0000256" key="2">
    <source>
        <dbReference type="ARBA" id="ARBA00022737"/>
    </source>
</evidence>
<dbReference type="InterPro" id="IPR019775">
    <property type="entry name" value="WD40_repeat_CS"/>
</dbReference>
<dbReference type="InterPro" id="IPR020472">
    <property type="entry name" value="WD40_PAC1"/>
</dbReference>
<feature type="repeat" description="WD" evidence="3">
    <location>
        <begin position="265"/>
        <end position="310"/>
    </location>
</feature>
<dbReference type="GO" id="GO:0008360">
    <property type="term" value="P:regulation of cell shape"/>
    <property type="evidence" value="ECO:0007669"/>
    <property type="project" value="TreeGrafter"/>
</dbReference>
<feature type="compositionally biased region" description="Acidic residues" evidence="4">
    <location>
        <begin position="872"/>
        <end position="900"/>
    </location>
</feature>
<dbReference type="PANTHER" id="PTHR16266">
    <property type="entry name" value="WD REPEAT DOMAIN 9"/>
    <property type="match status" value="1"/>
</dbReference>
<name>A0A9D4D381_DREPO</name>
<feature type="repeat" description="WD" evidence="3">
    <location>
        <begin position="479"/>
        <end position="521"/>
    </location>
</feature>
<dbReference type="CDD" id="cd00200">
    <property type="entry name" value="WD40"/>
    <property type="match status" value="1"/>
</dbReference>
<feature type="compositionally biased region" description="Acidic residues" evidence="4">
    <location>
        <begin position="933"/>
        <end position="946"/>
    </location>
</feature>
<dbReference type="InterPro" id="IPR052060">
    <property type="entry name" value="Bromo_WD_repeat"/>
</dbReference>
<feature type="compositionally biased region" description="Basic residues" evidence="4">
    <location>
        <begin position="915"/>
        <end position="928"/>
    </location>
</feature>
<dbReference type="Pfam" id="PF25313">
    <property type="entry name" value="BRWD_AD"/>
    <property type="match status" value="1"/>
</dbReference>
<dbReference type="PANTHER" id="PTHR16266:SF17">
    <property type="entry name" value="BRWD3"/>
    <property type="match status" value="1"/>
</dbReference>
<accession>A0A9D4D381</accession>
<feature type="compositionally biased region" description="Basic residues" evidence="4">
    <location>
        <begin position="990"/>
        <end position="1002"/>
    </location>
</feature>
<feature type="compositionally biased region" description="Polar residues" evidence="4">
    <location>
        <begin position="951"/>
        <end position="960"/>
    </location>
</feature>
<evidence type="ECO:0000313" key="8">
    <source>
        <dbReference type="Proteomes" id="UP000828390"/>
    </source>
</evidence>
<dbReference type="AlphaFoldDB" id="A0A9D4D381"/>
<proteinExistence type="predicted"/>
<dbReference type="GO" id="GO:0006357">
    <property type="term" value="P:regulation of transcription by RNA polymerase II"/>
    <property type="evidence" value="ECO:0007669"/>
    <property type="project" value="TreeGrafter"/>
</dbReference>
<reference evidence="7" key="2">
    <citation type="submission" date="2020-11" db="EMBL/GenBank/DDBJ databases">
        <authorList>
            <person name="McCartney M.A."/>
            <person name="Auch B."/>
            <person name="Kono T."/>
            <person name="Mallez S."/>
            <person name="Becker A."/>
            <person name="Gohl D.M."/>
            <person name="Silverstein K.A.T."/>
            <person name="Koren S."/>
            <person name="Bechman K.B."/>
            <person name="Herman A."/>
            <person name="Abrahante J.E."/>
            <person name="Garbe J."/>
        </authorList>
    </citation>
    <scope>NUCLEOTIDE SEQUENCE</scope>
    <source>
        <strain evidence="7">Duluth1</strain>
        <tissue evidence="7">Whole animal</tissue>
    </source>
</reference>
<dbReference type="Pfam" id="PF00400">
    <property type="entry name" value="WD40"/>
    <property type="match status" value="6"/>
</dbReference>
<feature type="non-terminal residue" evidence="7">
    <location>
        <position position="1"/>
    </location>
</feature>
<dbReference type="SUPFAM" id="SSF50978">
    <property type="entry name" value="WD40 repeat-like"/>
    <property type="match status" value="1"/>
</dbReference>
<evidence type="ECO:0000259" key="6">
    <source>
        <dbReference type="Pfam" id="PF25437"/>
    </source>
</evidence>
<dbReference type="GO" id="GO:0007010">
    <property type="term" value="P:cytoskeleton organization"/>
    <property type="evidence" value="ECO:0007669"/>
    <property type="project" value="TreeGrafter"/>
</dbReference>
<reference evidence="7" key="1">
    <citation type="journal article" date="2019" name="bioRxiv">
        <title>The Genome of the Zebra Mussel, Dreissena polymorpha: A Resource for Invasive Species Research.</title>
        <authorList>
            <person name="McCartney M.A."/>
            <person name="Auch B."/>
            <person name="Kono T."/>
            <person name="Mallez S."/>
            <person name="Zhang Y."/>
            <person name="Obille A."/>
            <person name="Becker A."/>
            <person name="Abrahante J.E."/>
            <person name="Garbe J."/>
            <person name="Badalamenti J.P."/>
            <person name="Herman A."/>
            <person name="Mangelson H."/>
            <person name="Liachko I."/>
            <person name="Sullivan S."/>
            <person name="Sone E.D."/>
            <person name="Koren S."/>
            <person name="Silverstein K.A.T."/>
            <person name="Beckman K.B."/>
            <person name="Gohl D.M."/>
        </authorList>
    </citation>
    <scope>NUCLEOTIDE SEQUENCE</scope>
    <source>
        <strain evidence="7">Duluth1</strain>
        <tissue evidence="7">Whole animal</tissue>
    </source>
</reference>
<feature type="region of interest" description="Disordered" evidence="4">
    <location>
        <begin position="699"/>
        <end position="751"/>
    </location>
</feature>
<feature type="repeat" description="WD" evidence="3">
    <location>
        <begin position="223"/>
        <end position="264"/>
    </location>
</feature>
<dbReference type="Proteomes" id="UP000828390">
    <property type="component" value="Unassembled WGS sequence"/>
</dbReference>
<feature type="repeat" description="WD" evidence="3">
    <location>
        <begin position="363"/>
        <end position="404"/>
    </location>
</feature>
<gene>
    <name evidence="7" type="ORF">DPMN_044965</name>
</gene>
<protein>
    <submittedName>
        <fullName evidence="7">Uncharacterized protein</fullName>
    </submittedName>
</protein>
<evidence type="ECO:0000256" key="4">
    <source>
        <dbReference type="SAM" id="MobiDB-lite"/>
    </source>
</evidence>
<feature type="domain" description="BRWD/PHIP ancillary-like" evidence="5">
    <location>
        <begin position="1040"/>
        <end position="1214"/>
    </location>
</feature>
<dbReference type="InterPro" id="IPR057452">
    <property type="entry name" value="BRWD/PHIP_N"/>
</dbReference>
<dbReference type="InterPro" id="IPR001680">
    <property type="entry name" value="WD40_rpt"/>
</dbReference>
<keyword evidence="1 3" id="KW-0853">WD repeat</keyword>
<feature type="repeat" description="WD" evidence="3">
    <location>
        <begin position="181"/>
        <end position="222"/>
    </location>
</feature>
<dbReference type="Pfam" id="PF25437">
    <property type="entry name" value="BRWD1_N"/>
    <property type="match status" value="1"/>
</dbReference>